<proteinExistence type="predicted"/>
<keyword evidence="1" id="KW-0812">Transmembrane</keyword>
<keyword evidence="1" id="KW-1133">Transmembrane helix</keyword>
<evidence type="ECO:0000256" key="1">
    <source>
        <dbReference type="SAM" id="Phobius"/>
    </source>
</evidence>
<accession>A0ABT2X7C3</accession>
<reference evidence="2 3" key="1">
    <citation type="submission" date="2022-10" db="EMBL/GenBank/DDBJ databases">
        <title>Defluviimonas sp. nov., isolated from ocean surface sediments.</title>
        <authorList>
            <person name="He W."/>
            <person name="Wang L."/>
            <person name="Zhang D.-F."/>
        </authorList>
    </citation>
    <scope>NUCLEOTIDE SEQUENCE [LARGE SCALE GENOMIC DNA]</scope>
    <source>
        <strain evidence="2 3">WL0024</strain>
    </source>
</reference>
<evidence type="ECO:0000313" key="2">
    <source>
        <dbReference type="EMBL" id="MCU9849839.1"/>
    </source>
</evidence>
<dbReference type="EMBL" id="JAOVQO010000018">
    <property type="protein sequence ID" value="MCU9849839.1"/>
    <property type="molecule type" value="Genomic_DNA"/>
</dbReference>
<name>A0ABT2X7C3_9RHOB</name>
<dbReference type="Proteomes" id="UP001209535">
    <property type="component" value="Unassembled WGS sequence"/>
</dbReference>
<organism evidence="2 3">
    <name type="scientific">Albidovulum salinarum</name>
    <dbReference type="NCBI Taxonomy" id="2984153"/>
    <lineage>
        <taxon>Bacteria</taxon>
        <taxon>Pseudomonadati</taxon>
        <taxon>Pseudomonadota</taxon>
        <taxon>Alphaproteobacteria</taxon>
        <taxon>Rhodobacterales</taxon>
        <taxon>Paracoccaceae</taxon>
        <taxon>Albidovulum</taxon>
    </lineage>
</organism>
<dbReference type="RefSeq" id="WP_263339086.1">
    <property type="nucleotide sequence ID" value="NZ_JAOVQO010000018.1"/>
</dbReference>
<feature type="transmembrane region" description="Helical" evidence="1">
    <location>
        <begin position="6"/>
        <end position="25"/>
    </location>
</feature>
<keyword evidence="3" id="KW-1185">Reference proteome</keyword>
<keyword evidence="1" id="KW-0472">Membrane</keyword>
<comment type="caution">
    <text evidence="2">The sequence shown here is derived from an EMBL/GenBank/DDBJ whole genome shotgun (WGS) entry which is preliminary data.</text>
</comment>
<protein>
    <submittedName>
        <fullName evidence="2">Uncharacterized protein</fullName>
    </submittedName>
</protein>
<gene>
    <name evidence="2" type="ORF">OEZ60_17715</name>
</gene>
<evidence type="ECO:0000313" key="3">
    <source>
        <dbReference type="Proteomes" id="UP001209535"/>
    </source>
</evidence>
<sequence>MLIDFISIVAAGFAAAGLVMGLNRLSGRRLPKWTMPAGAGVAMLLFMVWNEYSWADRTRLTLPESAVVTFKNERSDFWRPWTYLAPVTTRMALLDRGPEAGLPADPGPEMRHAKLYLMERWRPSYGLTVLFDCAGARRVDASAAGATAAELAVADWQELDPEDPALRAACEGGGNGRG</sequence>